<proteinExistence type="predicted"/>
<keyword evidence="4" id="KW-1185">Reference proteome</keyword>
<feature type="domain" description="Zn(2)-C6 fungal-type" evidence="2">
    <location>
        <begin position="10"/>
        <end position="39"/>
    </location>
</feature>
<sequence length="604" mass="67643">MVYRGKPSRGCHSCRIRKVKCDEGLPGCSQCTRYGTECSGYQISPVPAASSKSTTVTMATTKKLAPIQQRPPDWLPNTNSASCLDQAIKAHRPKQCIDELAACYFISRFVRGRNRRIVRGFLEFIIPLASTERPGEHFNHIFHTCALAMFGANHPLGGGNMKSKTHQLYNKALAATAVALQNPRDACGDAMLASVLLLGLYEGLAGASSGLFAWNFHINGAIQLIRARGAKQLRTKMGFDLFIAVRTLMIIRSWITGEHPAAGVPWCTDAAVYDKYASSCENLSIRVSELNAQADTLLISSFPGQENSSLVLSLLQRCQDLESEFDSWFHSVPYHFKWKTVTWVKHVPNDDYTSAEICPGRVDIYSSAWVVNMWNMARSSRLMLSSTVVRCSSWLSFPVNYRATAEYARAMRISNGVIADTIASIPYQLGWLSKQPKELREEMFRDRKWSFQDNYAELGLSAYFLLWVLTVIQLQDYLTKGQRAWVKGRLRYISNDLGLKTAATMSQLTVRIPSMLITRDRLMTTNYSQAADTKGTCMHAAEEITAECHDINSSTGIGSKSQQTLQLEWVQRQAAKLVREAVEKDAKIDDWTIRSFLRLPVLPA</sequence>
<organism evidence="3 4">
    <name type="scientific">Purpureocillium lilacinum</name>
    <name type="common">Paecilomyces lilacinus</name>
    <dbReference type="NCBI Taxonomy" id="33203"/>
    <lineage>
        <taxon>Eukaryota</taxon>
        <taxon>Fungi</taxon>
        <taxon>Dikarya</taxon>
        <taxon>Ascomycota</taxon>
        <taxon>Pezizomycotina</taxon>
        <taxon>Sordariomycetes</taxon>
        <taxon>Hypocreomycetidae</taxon>
        <taxon>Hypocreales</taxon>
        <taxon>Ophiocordycipitaceae</taxon>
        <taxon>Purpureocillium</taxon>
    </lineage>
</organism>
<dbReference type="EMBL" id="JAWRVI010000175">
    <property type="protein sequence ID" value="KAK4073057.1"/>
    <property type="molecule type" value="Genomic_DNA"/>
</dbReference>
<comment type="caution">
    <text evidence="3">The sequence shown here is derived from an EMBL/GenBank/DDBJ whole genome shotgun (WGS) entry which is preliminary data.</text>
</comment>
<evidence type="ECO:0000259" key="2">
    <source>
        <dbReference type="PROSITE" id="PS50048"/>
    </source>
</evidence>
<dbReference type="InterPro" id="IPR053175">
    <property type="entry name" value="DHMBA_Reg_Transcription_Factor"/>
</dbReference>
<evidence type="ECO:0000313" key="3">
    <source>
        <dbReference type="EMBL" id="KAK4073057.1"/>
    </source>
</evidence>
<dbReference type="SUPFAM" id="SSF57701">
    <property type="entry name" value="Zn2/Cys6 DNA-binding domain"/>
    <property type="match status" value="1"/>
</dbReference>
<dbReference type="PANTHER" id="PTHR38791">
    <property type="entry name" value="ZN(II)2CYS6 TRANSCRIPTION FACTOR (EUROFUNG)-RELATED-RELATED"/>
    <property type="match status" value="1"/>
</dbReference>
<evidence type="ECO:0000313" key="4">
    <source>
        <dbReference type="Proteomes" id="UP001287286"/>
    </source>
</evidence>
<dbReference type="InterPro" id="IPR001138">
    <property type="entry name" value="Zn2Cys6_DnaBD"/>
</dbReference>
<dbReference type="CDD" id="cd00067">
    <property type="entry name" value="GAL4"/>
    <property type="match status" value="1"/>
</dbReference>
<dbReference type="Pfam" id="PF00172">
    <property type="entry name" value="Zn_clus"/>
    <property type="match status" value="1"/>
</dbReference>
<dbReference type="PANTHER" id="PTHR38791:SF13">
    <property type="entry name" value="ZN(2)-C6 FUNGAL-TYPE DOMAIN-CONTAINING PROTEIN"/>
    <property type="match status" value="1"/>
</dbReference>
<dbReference type="PROSITE" id="PS00463">
    <property type="entry name" value="ZN2_CY6_FUNGAL_1"/>
    <property type="match status" value="1"/>
</dbReference>
<dbReference type="Proteomes" id="UP001287286">
    <property type="component" value="Unassembled WGS sequence"/>
</dbReference>
<evidence type="ECO:0000256" key="1">
    <source>
        <dbReference type="ARBA" id="ARBA00023242"/>
    </source>
</evidence>
<reference evidence="3 4" key="1">
    <citation type="journal article" date="2024" name="Microbiol. Resour. Announc.">
        <title>Genome annotations for the ascomycete fungi Trichoderma harzianum, Trichoderma aggressivum, and Purpureocillium lilacinum.</title>
        <authorList>
            <person name="Beijen E.P.W."/>
            <person name="Ohm R.A."/>
        </authorList>
    </citation>
    <scope>NUCLEOTIDE SEQUENCE [LARGE SCALE GENOMIC DNA]</scope>
    <source>
        <strain evidence="3 4">CBS 150709</strain>
    </source>
</reference>
<keyword evidence="1" id="KW-0539">Nucleus</keyword>
<gene>
    <name evidence="3" type="ORF">Purlil1_13170</name>
</gene>
<dbReference type="PROSITE" id="PS50048">
    <property type="entry name" value="ZN2_CY6_FUNGAL_2"/>
    <property type="match status" value="1"/>
</dbReference>
<accession>A0ABR0BF11</accession>
<dbReference type="SMART" id="SM00066">
    <property type="entry name" value="GAL4"/>
    <property type="match status" value="1"/>
</dbReference>
<protein>
    <submittedName>
        <fullName evidence="3">Transcriptional regulator family: Fungal Specific TF</fullName>
    </submittedName>
</protein>
<dbReference type="Gene3D" id="4.10.240.10">
    <property type="entry name" value="Zn(2)-C6 fungal-type DNA-binding domain"/>
    <property type="match status" value="1"/>
</dbReference>
<dbReference type="InterPro" id="IPR036864">
    <property type="entry name" value="Zn2-C6_fun-type_DNA-bd_sf"/>
</dbReference>
<name>A0ABR0BF11_PURLI</name>